<evidence type="ECO:0000256" key="3">
    <source>
        <dbReference type="SAM" id="SignalP"/>
    </source>
</evidence>
<sequence length="274" mass="30484">MGRQALTSKGNITFLFSLLLSLLLSLQYCSSTTDTITVNRPLKDGELLISKAKSYALGFFTPGNSTDRRYVGIWYRQIPDQMVVWVANRNSPVNGTSGVLFIDVTGNLVIQDSRTNISVWNTSLDFPATPAPSKAAYSAQIQETGNLVLYRGDQTAAWQSFDYPTNTLLAHMRLGMDTKRGSNLSITSWKSADDPAVGDYALSVQMKGKPQAFLFKDSTRAWRLGSWNGIRWSGLPEMTPDATPYVFTENDDQATEEYSIKDPNMYTIVMLEVI</sequence>
<proteinExistence type="predicted"/>
<dbReference type="FunFam" id="2.90.10.10:FF:000005">
    <property type="entry name" value="G-type lectin S-receptor-like serine/threonine-protein kinase"/>
    <property type="match status" value="1"/>
</dbReference>
<dbReference type="SUPFAM" id="SSF51110">
    <property type="entry name" value="alpha-D-mannose-specific plant lectins"/>
    <property type="match status" value="1"/>
</dbReference>
<accession>A0AAV0CMW3</accession>
<feature type="signal peptide" evidence="3">
    <location>
        <begin position="1"/>
        <end position="31"/>
    </location>
</feature>
<reference evidence="5" key="1">
    <citation type="submission" date="2022-07" db="EMBL/GenBank/DDBJ databases">
        <authorList>
            <person name="Macas J."/>
            <person name="Novak P."/>
            <person name="Neumann P."/>
        </authorList>
    </citation>
    <scope>NUCLEOTIDE SEQUENCE</scope>
</reference>
<dbReference type="AlphaFoldDB" id="A0AAV0CMW3"/>
<keyword evidence="2" id="KW-0325">Glycoprotein</keyword>
<protein>
    <recommendedName>
        <fullName evidence="4">Bulb-type lectin domain-containing protein</fullName>
    </recommendedName>
</protein>
<name>A0AAV0CMW3_9ASTE</name>
<dbReference type="Proteomes" id="UP001152523">
    <property type="component" value="Unassembled WGS sequence"/>
</dbReference>
<dbReference type="InterPro" id="IPR001480">
    <property type="entry name" value="Bulb-type_lectin_dom"/>
</dbReference>
<evidence type="ECO:0000313" key="6">
    <source>
        <dbReference type="Proteomes" id="UP001152523"/>
    </source>
</evidence>
<gene>
    <name evidence="5" type="ORF">CEPIT_LOCUS7710</name>
</gene>
<dbReference type="CDD" id="cd00028">
    <property type="entry name" value="B_lectin"/>
    <property type="match status" value="1"/>
</dbReference>
<comment type="caution">
    <text evidence="5">The sequence shown here is derived from an EMBL/GenBank/DDBJ whole genome shotgun (WGS) entry which is preliminary data.</text>
</comment>
<evidence type="ECO:0000313" key="5">
    <source>
        <dbReference type="EMBL" id="CAH9081487.1"/>
    </source>
</evidence>
<evidence type="ECO:0000259" key="4">
    <source>
        <dbReference type="PROSITE" id="PS50927"/>
    </source>
</evidence>
<feature type="chain" id="PRO_5043964785" description="Bulb-type lectin domain-containing protein" evidence="3">
    <location>
        <begin position="32"/>
        <end position="274"/>
    </location>
</feature>
<dbReference type="InterPro" id="IPR036426">
    <property type="entry name" value="Bulb-type_lectin_dom_sf"/>
</dbReference>
<evidence type="ECO:0000256" key="2">
    <source>
        <dbReference type="ARBA" id="ARBA00023180"/>
    </source>
</evidence>
<dbReference type="SMART" id="SM00108">
    <property type="entry name" value="B_lectin"/>
    <property type="match status" value="1"/>
</dbReference>
<dbReference type="EMBL" id="CAMAPF010000036">
    <property type="protein sequence ID" value="CAH9081487.1"/>
    <property type="molecule type" value="Genomic_DNA"/>
</dbReference>
<feature type="domain" description="Bulb-type lectin" evidence="4">
    <location>
        <begin position="33"/>
        <end position="162"/>
    </location>
</feature>
<dbReference type="Pfam" id="PF01453">
    <property type="entry name" value="B_lectin"/>
    <property type="match status" value="1"/>
</dbReference>
<dbReference type="PROSITE" id="PS50927">
    <property type="entry name" value="BULB_LECTIN"/>
    <property type="match status" value="1"/>
</dbReference>
<dbReference type="PANTHER" id="PTHR32444">
    <property type="entry name" value="BULB-TYPE LECTIN DOMAIN-CONTAINING PROTEIN"/>
    <property type="match status" value="1"/>
</dbReference>
<keyword evidence="6" id="KW-1185">Reference proteome</keyword>
<keyword evidence="1 3" id="KW-0732">Signal</keyword>
<organism evidence="5 6">
    <name type="scientific">Cuscuta epithymum</name>
    <dbReference type="NCBI Taxonomy" id="186058"/>
    <lineage>
        <taxon>Eukaryota</taxon>
        <taxon>Viridiplantae</taxon>
        <taxon>Streptophyta</taxon>
        <taxon>Embryophyta</taxon>
        <taxon>Tracheophyta</taxon>
        <taxon>Spermatophyta</taxon>
        <taxon>Magnoliopsida</taxon>
        <taxon>eudicotyledons</taxon>
        <taxon>Gunneridae</taxon>
        <taxon>Pentapetalae</taxon>
        <taxon>asterids</taxon>
        <taxon>lamiids</taxon>
        <taxon>Solanales</taxon>
        <taxon>Convolvulaceae</taxon>
        <taxon>Cuscuteae</taxon>
        <taxon>Cuscuta</taxon>
        <taxon>Cuscuta subgen. Cuscuta</taxon>
    </lineage>
</organism>
<dbReference type="PANTHER" id="PTHR32444:SF63">
    <property type="entry name" value="G-TYPE LECTIN S-RECEPTOR-LIKE SERINE_THREONINE-PROTEIN KINASE RKS1"/>
    <property type="match status" value="1"/>
</dbReference>
<dbReference type="Gene3D" id="2.90.10.10">
    <property type="entry name" value="Bulb-type lectin domain"/>
    <property type="match status" value="1"/>
</dbReference>
<evidence type="ECO:0000256" key="1">
    <source>
        <dbReference type="ARBA" id="ARBA00022729"/>
    </source>
</evidence>